<accession>G0A1A0</accession>
<reference evidence="3 4" key="1">
    <citation type="journal article" date="2011" name="J. Bacteriol.">
        <title>Complete Genome Sequence of the Aerobic Marine Methanotroph Methylomonas methanica MC09.</title>
        <authorList>
            <person name="Boden R."/>
            <person name="Cunliffe M."/>
            <person name="Scanlan J."/>
            <person name="Moussard H."/>
            <person name="Kits K.D."/>
            <person name="Klotz M.G."/>
            <person name="Jetten M.S."/>
            <person name="Vuilleumier S."/>
            <person name="Han J."/>
            <person name="Peters L."/>
            <person name="Mikhailova N."/>
            <person name="Teshima H."/>
            <person name="Tapia R."/>
            <person name="Kyrpides N."/>
            <person name="Ivanova N."/>
            <person name="Pagani I."/>
            <person name="Cheng J.F."/>
            <person name="Goodwin L."/>
            <person name="Han C."/>
            <person name="Hauser L."/>
            <person name="Land M.L."/>
            <person name="Lapidus A."/>
            <person name="Lucas S."/>
            <person name="Pitluck S."/>
            <person name="Woyke T."/>
            <person name="Stein L."/>
            <person name="Murrell J.C."/>
        </authorList>
    </citation>
    <scope>NUCLEOTIDE SEQUENCE [LARGE SCALE GENOMIC DNA]</scope>
    <source>
        <strain evidence="3 4">MC09</strain>
    </source>
</reference>
<dbReference type="GO" id="GO:0031410">
    <property type="term" value="C:cytoplasmic vesicle"/>
    <property type="evidence" value="ECO:0007669"/>
    <property type="project" value="TreeGrafter"/>
</dbReference>
<dbReference type="SUPFAM" id="SSF49299">
    <property type="entry name" value="PKD domain"/>
    <property type="match status" value="3"/>
</dbReference>
<protein>
    <submittedName>
        <fullName evidence="3">PKD domain containing protein</fullName>
    </submittedName>
</protein>
<dbReference type="CDD" id="cd00146">
    <property type="entry name" value="PKD"/>
    <property type="match status" value="2"/>
</dbReference>
<dbReference type="PANTHER" id="PTHR46182">
    <property type="entry name" value="FI19480P1"/>
    <property type="match status" value="1"/>
</dbReference>
<reference key="2">
    <citation type="submission" date="2011-05" db="EMBL/GenBank/DDBJ databases">
        <title>Complete genome sequence of the aerobic marine methanotroph Methylomonas methanica MC09.</title>
        <authorList>
            <person name="Boden R."/>
            <person name="Cunliffe M."/>
            <person name="Scanlan J."/>
            <person name="Moussard H."/>
            <person name="Kits K.D."/>
            <person name="Klotz M."/>
            <person name="Jetten M."/>
            <person name="Vuilleumier S."/>
            <person name="Han J."/>
            <person name="Peters L."/>
            <person name="Mikhailova N."/>
            <person name="Teshima H."/>
            <person name="Tapia R."/>
            <person name="Kyrpides N."/>
            <person name="Ivanova N."/>
            <person name="Pagani I."/>
            <person name="Cheng J.-F."/>
            <person name="Goodwin L."/>
            <person name="Han C."/>
            <person name="Hauser L."/>
            <person name="Land M."/>
            <person name="Lapidus A."/>
            <person name="Lucas S."/>
            <person name="Pitluck S."/>
            <person name="Woyke T."/>
            <person name="Stein L.Y."/>
            <person name="Murrell C."/>
        </authorList>
    </citation>
    <scope>NUCLEOTIDE SEQUENCE</scope>
    <source>
        <strain>MC09</strain>
    </source>
</reference>
<keyword evidence="1" id="KW-0732">Signal</keyword>
<dbReference type="Pfam" id="PF00801">
    <property type="entry name" value="PKD"/>
    <property type="match status" value="1"/>
</dbReference>
<sequence length="1090" mass="115613">MRYFIRVMIILFLLTFSGFFVNAMAAESLQIAPDYILISSKRITRVEFEYTYKAQVTNRGTAEVSSAEGVVSSLSANTVVTDEKISFGLIPAGATVTSSDTFTFRHNRTFPFDPSSLVWKLTTTSNQAPLASAGNDLNVLVQIPTELDGRDSYDPDGNLVSYRWELVKAPVGSNAILVGGHLPNPTFIADIPGEYTLSLITNDGKVDSQVDQVIIKAAQGIALPNADAGKDINALLGSTVTLDGNNSSDPNGIFLDYLWSFSQAPSSSQLTNNDLISANTATSQFTPDVEGVFDLGLKVDNGTGADSDAVRVIVSQSDVAPNVDAGHSFAAQGDIALDGSNSNDPDNGPSALSFAWDFVAVPQGSLLQTAQLENRLTATPHFTPDREGAYVLRLTVSDGEKNGSDNILVISDKTPPNLQFISPKDAATVTTSTPTFSITFDDSGSKVDKKTFRLTINGVDVTANTTVSDSGATYKVLSALPAGANQATATISDNAGNEKSVTVRFTVSVFRAIASCSPTEGQAPLSVKYQSKSEFTGGSIVRYRWDFDGNGTYDTSDSVATDYTRNWTNVGVIRSTLEVTNNLGQTATDSCAINVGGNAPTAVANASPSNGPAPLNVNLTCTGSDKDGTISKYEWDFDGDGVFDYSSASSGSVSHTYSTIGELIASCRVTDNSGLTGLARTTTTVIRPSLPGSPSVTATVSPAVGNGPLRVNFSGTAVDDGSIKLWEWDFNGDGVYEYSSATTATTSFIYVQAGVFAPKLRATDNDGNVGIDTAEVVVNLSATLSIASETFEPGLGQTATISTTLSAGVPVKLVVKNQNGQIVRTVVQTNRAAGSFSDSWDGRNDAGSLVPEGVYYAVLEYDFSGETRSVDLTNTTGGSRYNPSRTSIPSKFSPFAGQPLVIDFTLTRASEVTAFIGRFNVDTRLITFYDRLPFPKGTHRIVWNGENAEGQLIHPPTGDSFLFGIWGYNLPNNALFVKNSAQISGLSALPSILVPSDHVDSNGNLAQSDISFTLSNTADAELIVFDATTGKAVASRYFRQLAAGSNTAHWDGRDDNGTFVAPGRYRLGMAAIDSGGQRSIRLYTLQRVYY</sequence>
<dbReference type="PANTHER" id="PTHR46182:SF2">
    <property type="entry name" value="FI19480P1"/>
    <property type="match status" value="1"/>
</dbReference>
<dbReference type="OrthoDB" id="5574464at2"/>
<feature type="domain" description="PKD" evidence="2">
    <location>
        <begin position="600"/>
        <end position="685"/>
    </location>
</feature>
<dbReference type="InterPro" id="IPR035986">
    <property type="entry name" value="PKD_dom_sf"/>
</dbReference>
<dbReference type="InterPro" id="IPR013783">
    <property type="entry name" value="Ig-like_fold"/>
</dbReference>
<name>G0A1A0_METMM</name>
<dbReference type="RefSeq" id="WP_013820735.1">
    <property type="nucleotide sequence ID" value="NC_015572.1"/>
</dbReference>
<keyword evidence="4" id="KW-1185">Reference proteome</keyword>
<dbReference type="eggNOG" id="COG3656">
    <property type="taxonomic scope" value="Bacteria"/>
</dbReference>
<dbReference type="Gene3D" id="2.60.40.10">
    <property type="entry name" value="Immunoglobulins"/>
    <property type="match status" value="7"/>
</dbReference>
<evidence type="ECO:0000256" key="1">
    <source>
        <dbReference type="SAM" id="SignalP"/>
    </source>
</evidence>
<dbReference type="SMART" id="SM00089">
    <property type="entry name" value="PKD"/>
    <property type="match status" value="6"/>
</dbReference>
<dbReference type="EMBL" id="CP002738">
    <property type="protein sequence ID" value="AEG02520.1"/>
    <property type="molecule type" value="Genomic_DNA"/>
</dbReference>
<dbReference type="Proteomes" id="UP000008888">
    <property type="component" value="Chromosome"/>
</dbReference>
<dbReference type="STRING" id="857087.Metme_4169"/>
<feature type="signal peptide" evidence="1">
    <location>
        <begin position="1"/>
        <end position="25"/>
    </location>
</feature>
<dbReference type="eggNOG" id="COG3291">
    <property type="taxonomic scope" value="Bacteria"/>
</dbReference>
<gene>
    <name evidence="3" type="ordered locus">Metme_4169</name>
</gene>
<dbReference type="GO" id="GO:0016020">
    <property type="term" value="C:membrane"/>
    <property type="evidence" value="ECO:0007669"/>
    <property type="project" value="TreeGrafter"/>
</dbReference>
<reference evidence="4" key="3">
    <citation type="submission" date="2011-05" db="EMBL/GenBank/DDBJ databases">
        <title>Complete sequence of Methylomonas methanica MC09.</title>
        <authorList>
            <consortium name="US DOE Joint Genome Institute"/>
            <person name="Lucas S."/>
            <person name="Han J."/>
            <person name="Lapidus A."/>
            <person name="Cheng J.-F."/>
            <person name="Goodwin L."/>
            <person name="Pitluck S."/>
            <person name="Peters L."/>
            <person name="Mikhailova N."/>
            <person name="Teshima H."/>
            <person name="Han C."/>
            <person name="Tapia R."/>
            <person name="Land M."/>
            <person name="Hauser L."/>
            <person name="Kyrpides N."/>
            <person name="Ivanova N."/>
            <person name="Pagani I."/>
            <person name="Stein L."/>
            <person name="Woyke T."/>
        </authorList>
    </citation>
    <scope>NUCLEOTIDE SEQUENCE [LARGE SCALE GENOMIC DNA]</scope>
    <source>
        <strain evidence="4">MC09</strain>
    </source>
</reference>
<feature type="domain" description="PKD" evidence="2">
    <location>
        <begin position="694"/>
        <end position="778"/>
    </location>
</feature>
<dbReference type="PROSITE" id="PS50093">
    <property type="entry name" value="PKD"/>
    <property type="match status" value="2"/>
</dbReference>
<evidence type="ECO:0000313" key="4">
    <source>
        <dbReference type="Proteomes" id="UP000008888"/>
    </source>
</evidence>
<evidence type="ECO:0000259" key="2">
    <source>
        <dbReference type="PROSITE" id="PS50093"/>
    </source>
</evidence>
<dbReference type="InterPro" id="IPR022409">
    <property type="entry name" value="PKD/Chitinase_dom"/>
</dbReference>
<dbReference type="HOGENOM" id="CLU_263417_0_0_6"/>
<dbReference type="Pfam" id="PF13860">
    <property type="entry name" value="FlgD_ig"/>
    <property type="match status" value="2"/>
</dbReference>
<dbReference type="KEGG" id="mmt:Metme_4169"/>
<evidence type="ECO:0000313" key="3">
    <source>
        <dbReference type="EMBL" id="AEG02520.1"/>
    </source>
</evidence>
<dbReference type="Pfam" id="PF18911">
    <property type="entry name" value="PKD_4"/>
    <property type="match status" value="1"/>
</dbReference>
<dbReference type="Pfam" id="PF22352">
    <property type="entry name" value="K319L-like_PKD"/>
    <property type="match status" value="2"/>
</dbReference>
<dbReference type="InterPro" id="IPR000601">
    <property type="entry name" value="PKD_dom"/>
</dbReference>
<organism evidence="3 4">
    <name type="scientific">Methylomonas methanica (strain DSM 25384 / MC09)</name>
    <dbReference type="NCBI Taxonomy" id="857087"/>
    <lineage>
        <taxon>Bacteria</taxon>
        <taxon>Pseudomonadati</taxon>
        <taxon>Pseudomonadota</taxon>
        <taxon>Gammaproteobacteria</taxon>
        <taxon>Methylococcales</taxon>
        <taxon>Methylococcaceae</taxon>
        <taxon>Methylomonas</taxon>
    </lineage>
</organism>
<dbReference type="Gene3D" id="2.60.40.4070">
    <property type="match status" value="2"/>
</dbReference>
<feature type="chain" id="PRO_5003396320" evidence="1">
    <location>
        <begin position="26"/>
        <end position="1090"/>
    </location>
</feature>
<proteinExistence type="predicted"/>
<dbReference type="AlphaFoldDB" id="G0A1A0"/>
<dbReference type="InterPro" id="IPR025965">
    <property type="entry name" value="FlgD/Vpr_Ig-like"/>
</dbReference>
<dbReference type="InterPro" id="IPR029865">
    <property type="entry name" value="KIAA0319-like"/>
</dbReference>